<evidence type="ECO:0000259" key="7">
    <source>
        <dbReference type="PROSITE" id="PS51093"/>
    </source>
</evidence>
<dbReference type="InterPro" id="IPR011055">
    <property type="entry name" value="Dup_hybrid_motif"/>
</dbReference>
<evidence type="ECO:0000256" key="4">
    <source>
        <dbReference type="ARBA" id="ARBA00022679"/>
    </source>
</evidence>
<organism evidence="8 9">
    <name type="scientific">Nocardiopsis kunsanensis</name>
    <dbReference type="NCBI Taxonomy" id="141693"/>
    <lineage>
        <taxon>Bacteria</taxon>
        <taxon>Bacillati</taxon>
        <taxon>Actinomycetota</taxon>
        <taxon>Actinomycetes</taxon>
        <taxon>Streptosporangiales</taxon>
        <taxon>Nocardiopsidaceae</taxon>
        <taxon>Nocardiopsis</taxon>
    </lineage>
</organism>
<keyword evidence="9" id="KW-1185">Reference proteome</keyword>
<dbReference type="PANTHER" id="PTHR45008">
    <property type="entry name" value="PTS SYSTEM GLUCOSE-SPECIFIC EIIA COMPONENT"/>
    <property type="match status" value="1"/>
</dbReference>
<comment type="caution">
    <text evidence="8">The sequence shown here is derived from an EMBL/GenBank/DDBJ whole genome shotgun (WGS) entry which is preliminary data.</text>
</comment>
<evidence type="ECO:0000256" key="1">
    <source>
        <dbReference type="ARBA" id="ARBA00004496"/>
    </source>
</evidence>
<evidence type="ECO:0000256" key="5">
    <source>
        <dbReference type="ARBA" id="ARBA00022683"/>
    </source>
</evidence>
<keyword evidence="5" id="KW-0598">Phosphotransferase system</keyword>
<dbReference type="AlphaFoldDB" id="A0A918X8K1"/>
<dbReference type="PANTHER" id="PTHR45008:SF1">
    <property type="entry name" value="PTS SYSTEM GLUCOSE-SPECIFIC EIIA COMPONENT"/>
    <property type="match status" value="1"/>
</dbReference>
<dbReference type="Proteomes" id="UP000654947">
    <property type="component" value="Unassembled WGS sequence"/>
</dbReference>
<accession>A0A918X8K1</accession>
<evidence type="ECO:0000256" key="3">
    <source>
        <dbReference type="ARBA" id="ARBA00022597"/>
    </source>
</evidence>
<dbReference type="SUPFAM" id="SSF51261">
    <property type="entry name" value="Duplicated hybrid motif"/>
    <property type="match status" value="1"/>
</dbReference>
<keyword evidence="2" id="KW-0813">Transport</keyword>
<name>A0A918X8K1_9ACTN</name>
<evidence type="ECO:0000256" key="6">
    <source>
        <dbReference type="ARBA" id="ARBA00022777"/>
    </source>
</evidence>
<evidence type="ECO:0000256" key="2">
    <source>
        <dbReference type="ARBA" id="ARBA00022448"/>
    </source>
</evidence>
<evidence type="ECO:0000313" key="8">
    <source>
        <dbReference type="EMBL" id="GHD18252.1"/>
    </source>
</evidence>
<feature type="domain" description="PTS EIIA type-1" evidence="7">
    <location>
        <begin position="26"/>
        <end position="138"/>
    </location>
</feature>
<dbReference type="InterPro" id="IPR001127">
    <property type="entry name" value="PTS_EIIA_1_perm"/>
</dbReference>
<dbReference type="PROSITE" id="PS51093">
    <property type="entry name" value="PTS_EIIA_TYPE_1"/>
    <property type="match status" value="1"/>
</dbReference>
<dbReference type="Gene3D" id="2.70.70.10">
    <property type="entry name" value="Glucose Permease (Domain IIA)"/>
    <property type="match status" value="1"/>
</dbReference>
<dbReference type="GO" id="GO:0009401">
    <property type="term" value="P:phosphoenolpyruvate-dependent sugar phosphotransferase system"/>
    <property type="evidence" value="ECO:0007669"/>
    <property type="project" value="UniProtKB-KW"/>
</dbReference>
<reference evidence="8 9" key="1">
    <citation type="journal article" date="2014" name="Int. J. Syst. Evol. Microbiol.">
        <title>Complete genome sequence of Corynebacterium casei LMG S-19264T (=DSM 44701T), isolated from a smear-ripened cheese.</title>
        <authorList>
            <consortium name="US DOE Joint Genome Institute (JGI-PGF)"/>
            <person name="Walter F."/>
            <person name="Albersmeier A."/>
            <person name="Kalinowski J."/>
            <person name="Ruckert C."/>
        </authorList>
    </citation>
    <scope>NUCLEOTIDE SEQUENCE [LARGE SCALE GENOMIC DNA]</scope>
    <source>
        <strain evidence="8 9">KCTC 19473</strain>
    </source>
</reference>
<dbReference type="EMBL" id="BMXL01000003">
    <property type="protein sequence ID" value="GHD18252.1"/>
    <property type="molecule type" value="Genomic_DNA"/>
</dbReference>
<keyword evidence="3 8" id="KW-0762">Sugar transport</keyword>
<comment type="subcellular location">
    <subcellularLocation>
        <location evidence="1">Cytoplasm</location>
    </subcellularLocation>
</comment>
<dbReference type="GO" id="GO:0005737">
    <property type="term" value="C:cytoplasm"/>
    <property type="evidence" value="ECO:0007669"/>
    <property type="project" value="UniProtKB-SubCell"/>
</dbReference>
<sequence length="169" mass="17177">MSEAIDTLSVLSPVSGTAMTLDSVPDPTFSAGMVGPGVAIHPEPGQEGGQERKQEAVAPIAGTLVKLHPHAFVVMAPDGSRGVLVHLGIDTVQLAGEGFDLMATQGERVEAGAPVIRWSPGTVATAGKPSVVPVVALDASAGALTEEARGAVVHGDPLFVWGRGTTRTE</sequence>
<dbReference type="InterPro" id="IPR050890">
    <property type="entry name" value="PTS_EIIA_component"/>
</dbReference>
<gene>
    <name evidence="8" type="primary">nagE</name>
    <name evidence="8" type="ORF">GCM10007147_08060</name>
</gene>
<dbReference type="Pfam" id="PF00358">
    <property type="entry name" value="PTS_EIIA_1"/>
    <property type="match status" value="1"/>
</dbReference>
<dbReference type="RefSeq" id="WP_017575196.1">
    <property type="nucleotide sequence ID" value="NZ_BMXL01000003.1"/>
</dbReference>
<dbReference type="GO" id="GO:0016301">
    <property type="term" value="F:kinase activity"/>
    <property type="evidence" value="ECO:0007669"/>
    <property type="project" value="UniProtKB-KW"/>
</dbReference>
<protein>
    <submittedName>
        <fullName evidence="8">PTS glucose transporter subunit IIA</fullName>
    </submittedName>
</protein>
<evidence type="ECO:0000313" key="9">
    <source>
        <dbReference type="Proteomes" id="UP000654947"/>
    </source>
</evidence>
<keyword evidence="4" id="KW-0808">Transferase</keyword>
<proteinExistence type="predicted"/>
<keyword evidence="6" id="KW-0418">Kinase</keyword>